<dbReference type="InterPro" id="IPR051209">
    <property type="entry name" value="FAD-bind_Monooxygenase_sf"/>
</dbReference>
<evidence type="ECO:0000256" key="1">
    <source>
        <dbReference type="ARBA" id="ARBA00010139"/>
    </source>
</evidence>
<dbReference type="PANTHER" id="PTHR42877">
    <property type="entry name" value="L-ORNITHINE N(5)-MONOOXYGENASE-RELATED"/>
    <property type="match status" value="1"/>
</dbReference>
<dbReference type="GO" id="GO:0050661">
    <property type="term" value="F:NADP binding"/>
    <property type="evidence" value="ECO:0007669"/>
    <property type="project" value="InterPro"/>
</dbReference>
<keyword evidence="6" id="KW-1185">Reference proteome</keyword>
<keyword evidence="3" id="KW-0274">FAD</keyword>
<dbReference type="InterPro" id="IPR020946">
    <property type="entry name" value="Flavin_mOase-like"/>
</dbReference>
<sequence>MSSYSDGGAPVVAIIGTGFSGLCAGPNLAKKLGLENFVIFEKSNGIGGTWRHQRYPGAACDVAAHAYSLSFELNPEWSCEFPPRTEIKSYMEHVFDKYNVGKYVRFNTEILSARWNEQDGLWELHWREFAPPKTQEEITKVEGEGQWGQLAKREIVGEGVFKANIFYNSSGPFTRPYAPNYPGVDLFQGQYIHTIEWDDTVPLKDKRVAVIGTGPSGLQVVSQVVHEARQLDVYQRTAAWIFPWGNAPFTEEQKALWRSDLKALEAKRQSLMDAGNGLWVTIENPNGETHANFKTALLGYLSSTCKKPGLYEKLVPNFPIGCKRFLIDCNYVDALNKDNCDLIVDPIDHVTERGIVGRDKSTGKEVEREYDVIVWATGWGSFAFGRAFPVYGVGGKELWDYWRKVGNPSAYLGAMSNSFPNMIYTCGPNGTTFDSFVEMIEIRVDFMVRAIKELQRRNAQWLMPKLDYELGWTRIVNEAGRVSPFGGSCISYYKFTWEAWDEAGTTGGGHIGKQSDKYKKVC</sequence>
<evidence type="ECO:0000313" key="6">
    <source>
        <dbReference type="Proteomes" id="UP000070544"/>
    </source>
</evidence>
<gene>
    <name evidence="5" type="ORF">M427DRAFT_324245</name>
</gene>
<keyword evidence="4" id="KW-0560">Oxidoreductase</keyword>
<reference evidence="5 6" key="1">
    <citation type="journal article" date="2015" name="Genome Biol. Evol.">
        <title>Phylogenomic analyses indicate that early fungi evolved digesting cell walls of algal ancestors of land plants.</title>
        <authorList>
            <person name="Chang Y."/>
            <person name="Wang S."/>
            <person name="Sekimoto S."/>
            <person name="Aerts A.L."/>
            <person name="Choi C."/>
            <person name="Clum A."/>
            <person name="LaButti K.M."/>
            <person name="Lindquist E.A."/>
            <person name="Yee Ngan C."/>
            <person name="Ohm R.A."/>
            <person name="Salamov A.A."/>
            <person name="Grigoriev I.V."/>
            <person name="Spatafora J.W."/>
            <person name="Berbee M.L."/>
        </authorList>
    </citation>
    <scope>NUCLEOTIDE SEQUENCE [LARGE SCALE GENOMIC DNA]</scope>
    <source>
        <strain evidence="5 6">JEL478</strain>
    </source>
</reference>
<dbReference type="AlphaFoldDB" id="A0A139AFB5"/>
<proteinExistence type="inferred from homology"/>
<dbReference type="STRING" id="1344416.A0A139AFB5"/>
<dbReference type="PANTHER" id="PTHR42877:SF4">
    <property type="entry name" value="FAD_NAD(P)-BINDING DOMAIN-CONTAINING PROTEIN-RELATED"/>
    <property type="match status" value="1"/>
</dbReference>
<comment type="similarity">
    <text evidence="1">Belongs to the FAD-binding monooxygenase family.</text>
</comment>
<keyword evidence="2" id="KW-0285">Flavoprotein</keyword>
<accession>A0A139AFB5</accession>
<evidence type="ECO:0000256" key="4">
    <source>
        <dbReference type="ARBA" id="ARBA00023002"/>
    </source>
</evidence>
<evidence type="ECO:0000256" key="3">
    <source>
        <dbReference type="ARBA" id="ARBA00022827"/>
    </source>
</evidence>
<dbReference type="OrthoDB" id="74360at2759"/>
<name>A0A139AFB5_GONPJ</name>
<dbReference type="InterPro" id="IPR036188">
    <property type="entry name" value="FAD/NAD-bd_sf"/>
</dbReference>
<dbReference type="SUPFAM" id="SSF51905">
    <property type="entry name" value="FAD/NAD(P)-binding domain"/>
    <property type="match status" value="1"/>
</dbReference>
<dbReference type="Pfam" id="PF00743">
    <property type="entry name" value="FMO-like"/>
    <property type="match status" value="1"/>
</dbReference>
<dbReference type="GO" id="GO:0050660">
    <property type="term" value="F:flavin adenine dinucleotide binding"/>
    <property type="evidence" value="ECO:0007669"/>
    <property type="project" value="InterPro"/>
</dbReference>
<protein>
    <submittedName>
        <fullName evidence="5">FAD/NAD(P)-binding domain-containing protein</fullName>
    </submittedName>
</protein>
<evidence type="ECO:0000256" key="2">
    <source>
        <dbReference type="ARBA" id="ARBA00022630"/>
    </source>
</evidence>
<evidence type="ECO:0000313" key="5">
    <source>
        <dbReference type="EMBL" id="KXS15379.1"/>
    </source>
</evidence>
<dbReference type="Gene3D" id="3.50.50.60">
    <property type="entry name" value="FAD/NAD(P)-binding domain"/>
    <property type="match status" value="3"/>
</dbReference>
<dbReference type="GO" id="GO:0004499">
    <property type="term" value="F:N,N-dimethylaniline monooxygenase activity"/>
    <property type="evidence" value="ECO:0007669"/>
    <property type="project" value="InterPro"/>
</dbReference>
<organism evidence="5 6">
    <name type="scientific">Gonapodya prolifera (strain JEL478)</name>
    <name type="common">Monoblepharis prolifera</name>
    <dbReference type="NCBI Taxonomy" id="1344416"/>
    <lineage>
        <taxon>Eukaryota</taxon>
        <taxon>Fungi</taxon>
        <taxon>Fungi incertae sedis</taxon>
        <taxon>Chytridiomycota</taxon>
        <taxon>Chytridiomycota incertae sedis</taxon>
        <taxon>Monoblepharidomycetes</taxon>
        <taxon>Monoblepharidales</taxon>
        <taxon>Gonapodyaceae</taxon>
        <taxon>Gonapodya</taxon>
    </lineage>
</organism>
<dbReference type="Proteomes" id="UP000070544">
    <property type="component" value="Unassembled WGS sequence"/>
</dbReference>
<dbReference type="EMBL" id="KQ965762">
    <property type="protein sequence ID" value="KXS15379.1"/>
    <property type="molecule type" value="Genomic_DNA"/>
</dbReference>